<keyword evidence="9" id="KW-1185">Reference proteome</keyword>
<dbReference type="InterPro" id="IPR040053">
    <property type="entry name" value="JOSD1/2"/>
</dbReference>
<evidence type="ECO:0000313" key="10">
    <source>
        <dbReference type="RefSeq" id="XP_071903535.1"/>
    </source>
</evidence>
<dbReference type="SMART" id="SM01246">
    <property type="entry name" value="Josephin"/>
    <property type="match status" value="1"/>
</dbReference>
<evidence type="ECO:0000256" key="4">
    <source>
        <dbReference type="ARBA" id="ARBA00022786"/>
    </source>
</evidence>
<feature type="active site" evidence="6">
    <location>
        <position position="130"/>
    </location>
</feature>
<keyword evidence="4" id="KW-0833">Ubl conjugation pathway</keyword>
<evidence type="ECO:0000256" key="6">
    <source>
        <dbReference type="PROSITE-ProRule" id="PRU00331"/>
    </source>
</evidence>
<feature type="active site" evidence="6">
    <location>
        <position position="18"/>
    </location>
</feature>
<dbReference type="InterPro" id="IPR006155">
    <property type="entry name" value="Josephin"/>
</dbReference>
<feature type="region of interest" description="Disordered" evidence="7">
    <location>
        <begin position="259"/>
        <end position="290"/>
    </location>
</feature>
<evidence type="ECO:0000256" key="5">
    <source>
        <dbReference type="ARBA" id="ARBA00022801"/>
    </source>
</evidence>
<dbReference type="EC" id="3.4.19.12" evidence="2"/>
<protein>
    <recommendedName>
        <fullName evidence="2">ubiquitinyl hydrolase 1</fullName>
        <ecNumber evidence="2">3.4.19.12</ecNumber>
    </recommendedName>
</protein>
<gene>
    <name evidence="10" type="primary">LOC113730335</name>
</gene>
<sequence length="379" mass="42588">METGKAEIYHEKQRLQFCLLHSLNNLFQDKDAFTRADLNVIAERLHIDDPNKGTWTPLSAIFKPHHNLLTGNYDINVLIAALEEKGKRVVWHDRRNGASTIDLEGSGNELMGIVLNIPVKKYVGLWRSRHWVTLRTVGGVWYNLDSDFSTPYQFKDTEEVRNFLDYIMAAGAEVLLVMNNEKKAFVPLELELLKFWSSNPVGRSMLNYADLVAATSAELHTSLLHVLGLAPFFLSASLAQTSSTFKAIDSFEMSAQKGNGRANNVGSHTTVHQKPAAELQKQKSCKKEDNTPRCTRSCKFRLPRKKELSPLKYLKHIGGKMFAVLQMMSPRRCSPKVTSSERAKPSVAPVDSHRAEAIDDCIEFINSSSSLPRSNSTLQ</sequence>
<dbReference type="Gene3D" id="3.90.70.40">
    <property type="match status" value="1"/>
</dbReference>
<reference evidence="9" key="1">
    <citation type="journal article" date="2025" name="Foods">
        <title>Unveiling the Microbial Signatures of Arabica Coffee Cherries: Insights into Ripeness Specific Diversity, Functional Traits, and Implications for Quality and Safety.</title>
        <authorList>
            <consortium name="RefSeq"/>
            <person name="Tenea G.N."/>
            <person name="Cifuentes V."/>
            <person name="Reyes P."/>
            <person name="Cevallos-Vallejos M."/>
        </authorList>
    </citation>
    <scope>NUCLEOTIDE SEQUENCE [LARGE SCALE GENOMIC DNA]</scope>
</reference>
<dbReference type="PANTHER" id="PTHR13291:SF0">
    <property type="entry name" value="JOSEPHIN-LIKE PROTEIN"/>
    <property type="match status" value="1"/>
</dbReference>
<organism evidence="9 10">
    <name type="scientific">Coffea arabica</name>
    <name type="common">Arabian coffee</name>
    <dbReference type="NCBI Taxonomy" id="13443"/>
    <lineage>
        <taxon>Eukaryota</taxon>
        <taxon>Viridiplantae</taxon>
        <taxon>Streptophyta</taxon>
        <taxon>Embryophyta</taxon>
        <taxon>Tracheophyta</taxon>
        <taxon>Spermatophyta</taxon>
        <taxon>Magnoliopsida</taxon>
        <taxon>eudicotyledons</taxon>
        <taxon>Gunneridae</taxon>
        <taxon>Pentapetalae</taxon>
        <taxon>asterids</taxon>
        <taxon>lamiids</taxon>
        <taxon>Gentianales</taxon>
        <taxon>Rubiaceae</taxon>
        <taxon>Ixoroideae</taxon>
        <taxon>Gardenieae complex</taxon>
        <taxon>Bertiereae - Coffeeae clade</taxon>
        <taxon>Coffeeae</taxon>
        <taxon>Coffea</taxon>
    </lineage>
</organism>
<keyword evidence="5 6" id="KW-0378">Hydrolase</keyword>
<evidence type="ECO:0000256" key="2">
    <source>
        <dbReference type="ARBA" id="ARBA00012759"/>
    </source>
</evidence>
<dbReference type="PROSITE" id="PS50957">
    <property type="entry name" value="JOSEPHIN"/>
    <property type="match status" value="1"/>
</dbReference>
<dbReference type="Pfam" id="PF02099">
    <property type="entry name" value="Josephin"/>
    <property type="match status" value="1"/>
</dbReference>
<comment type="catalytic activity">
    <reaction evidence="1">
        <text>Thiol-dependent hydrolysis of ester, thioester, amide, peptide and isopeptide bonds formed by the C-terminal Gly of ubiquitin (a 76-residue protein attached to proteins as an intracellular targeting signal).</text>
        <dbReference type="EC" id="3.4.19.12"/>
    </reaction>
</comment>
<dbReference type="Proteomes" id="UP001652660">
    <property type="component" value="Chromosome 1c"/>
</dbReference>
<dbReference type="GeneID" id="113730335"/>
<proteinExistence type="predicted"/>
<evidence type="ECO:0000256" key="3">
    <source>
        <dbReference type="ARBA" id="ARBA00022670"/>
    </source>
</evidence>
<feature type="active site" evidence="6">
    <location>
        <position position="145"/>
    </location>
</feature>
<feature type="compositionally biased region" description="Polar residues" evidence="7">
    <location>
        <begin position="261"/>
        <end position="272"/>
    </location>
</feature>
<name>A0ABM4U8C5_COFAR</name>
<reference evidence="10" key="2">
    <citation type="submission" date="2025-08" db="UniProtKB">
        <authorList>
            <consortium name="RefSeq"/>
        </authorList>
    </citation>
    <scope>IDENTIFICATION</scope>
    <source>
        <tissue evidence="10">Leaves</tissue>
    </source>
</reference>
<dbReference type="PANTHER" id="PTHR13291">
    <property type="entry name" value="JOSEPHIN 1, 2"/>
    <property type="match status" value="1"/>
</dbReference>
<evidence type="ECO:0000256" key="1">
    <source>
        <dbReference type="ARBA" id="ARBA00000707"/>
    </source>
</evidence>
<evidence type="ECO:0000256" key="7">
    <source>
        <dbReference type="SAM" id="MobiDB-lite"/>
    </source>
</evidence>
<keyword evidence="3" id="KW-0645">Protease</keyword>
<feature type="domain" description="Josephin" evidence="8">
    <location>
        <begin position="5"/>
        <end position="192"/>
    </location>
</feature>
<dbReference type="RefSeq" id="XP_071903535.1">
    <property type="nucleotide sequence ID" value="XM_072047434.1"/>
</dbReference>
<evidence type="ECO:0000313" key="9">
    <source>
        <dbReference type="Proteomes" id="UP001652660"/>
    </source>
</evidence>
<evidence type="ECO:0000259" key="8">
    <source>
        <dbReference type="PROSITE" id="PS50957"/>
    </source>
</evidence>
<accession>A0ABM4U8C5</accession>